<reference evidence="3 4" key="2">
    <citation type="submission" date="2020-05" db="EMBL/GenBank/DDBJ databases">
        <title>Draft genome sequence of Desulfovibrio sp. strainFSS-1.</title>
        <authorList>
            <person name="Shimoshige H."/>
            <person name="Kobayashi H."/>
            <person name="Maekawa T."/>
        </authorList>
    </citation>
    <scope>NUCLEOTIDE SEQUENCE [LARGE SCALE GENOMIC DNA]</scope>
    <source>
        <strain evidence="3 4">SIID29052-01</strain>
    </source>
</reference>
<comment type="caution">
    <text evidence="3">The sequence shown here is derived from an EMBL/GenBank/DDBJ whole genome shotgun (WGS) entry which is preliminary data.</text>
</comment>
<organism evidence="3 4">
    <name type="scientific">Fundidesulfovibrio magnetotacticus</name>
    <dbReference type="NCBI Taxonomy" id="2730080"/>
    <lineage>
        <taxon>Bacteria</taxon>
        <taxon>Pseudomonadati</taxon>
        <taxon>Thermodesulfobacteriota</taxon>
        <taxon>Desulfovibrionia</taxon>
        <taxon>Desulfovibrionales</taxon>
        <taxon>Desulfovibrionaceae</taxon>
        <taxon>Fundidesulfovibrio</taxon>
    </lineage>
</organism>
<dbReference type="AlphaFoldDB" id="A0A6V8LRJ9"/>
<dbReference type="InterPro" id="IPR050721">
    <property type="entry name" value="Trk_Ktr_HKT_K-transport"/>
</dbReference>
<sequence>MQRKRLIIYGSCFLLALLTGTVGFHLIEGLSLFDALYFTVITMGTVGYGDIHPWSTEGKTLAMVLVFAGVGTFVAVAESVAESVFAGKEEQTKREKRNMIRGIFFSDVGLELLTRLVRADRDTAGLSEGLRVDATWEPSRFRQASKLLEGHDFALDPHRLDMNALRALLAEKSDLLLRLLENPSIGEHEAFSDTLRAIYHLRDELMCRPPDLDSLPESDLRHLAGDASRVYGLISAQWITYTGYLKASYPYLFYLAARTNPFNPEASVIVRG</sequence>
<reference evidence="3 4" key="1">
    <citation type="submission" date="2020-04" db="EMBL/GenBank/DDBJ databases">
        <authorList>
            <consortium name="Desulfovibrio sp. FSS-1 genome sequencing consortium"/>
            <person name="Shimoshige H."/>
            <person name="Kobayashi H."/>
            <person name="Maekawa T."/>
        </authorList>
    </citation>
    <scope>NUCLEOTIDE SEQUENCE [LARGE SCALE GENOMIC DNA]</scope>
    <source>
        <strain evidence="3 4">SIID29052-01</strain>
    </source>
</reference>
<keyword evidence="1" id="KW-0812">Transmembrane</keyword>
<name>A0A6V8LRJ9_9BACT</name>
<feature type="transmembrane region" description="Helical" evidence="1">
    <location>
        <begin position="61"/>
        <end position="87"/>
    </location>
</feature>
<dbReference type="Pfam" id="PF07885">
    <property type="entry name" value="Ion_trans_2"/>
    <property type="match status" value="1"/>
</dbReference>
<keyword evidence="1" id="KW-0472">Membrane</keyword>
<evidence type="ECO:0000313" key="4">
    <source>
        <dbReference type="Proteomes" id="UP000494245"/>
    </source>
</evidence>
<feature type="transmembrane region" description="Helical" evidence="1">
    <location>
        <begin position="7"/>
        <end position="27"/>
    </location>
</feature>
<feature type="domain" description="Potassium channel" evidence="2">
    <location>
        <begin position="12"/>
        <end position="83"/>
    </location>
</feature>
<evidence type="ECO:0000256" key="1">
    <source>
        <dbReference type="SAM" id="Phobius"/>
    </source>
</evidence>
<keyword evidence="4" id="KW-1185">Reference proteome</keyword>
<dbReference type="RefSeq" id="WP_173084326.1">
    <property type="nucleotide sequence ID" value="NZ_BLTE01000009.1"/>
</dbReference>
<accession>A0A6V8LRJ9</accession>
<evidence type="ECO:0000313" key="3">
    <source>
        <dbReference type="EMBL" id="GFK94344.1"/>
    </source>
</evidence>
<dbReference type="SUPFAM" id="SSF81324">
    <property type="entry name" value="Voltage-gated potassium channels"/>
    <property type="match status" value="1"/>
</dbReference>
<protein>
    <recommendedName>
        <fullName evidence="2">Potassium channel domain-containing protein</fullName>
    </recommendedName>
</protein>
<dbReference type="Proteomes" id="UP000494245">
    <property type="component" value="Unassembled WGS sequence"/>
</dbReference>
<proteinExistence type="predicted"/>
<dbReference type="EMBL" id="BLTE01000009">
    <property type="protein sequence ID" value="GFK94344.1"/>
    <property type="molecule type" value="Genomic_DNA"/>
</dbReference>
<dbReference type="Gene3D" id="1.10.287.70">
    <property type="match status" value="1"/>
</dbReference>
<gene>
    <name evidence="3" type="ORF">NNJEOMEG_02188</name>
</gene>
<dbReference type="PANTHER" id="PTHR43833">
    <property type="entry name" value="POTASSIUM CHANNEL PROTEIN 2-RELATED-RELATED"/>
    <property type="match status" value="1"/>
</dbReference>
<keyword evidence="1" id="KW-1133">Transmembrane helix</keyword>
<dbReference type="InterPro" id="IPR013099">
    <property type="entry name" value="K_chnl_dom"/>
</dbReference>
<evidence type="ECO:0000259" key="2">
    <source>
        <dbReference type="Pfam" id="PF07885"/>
    </source>
</evidence>